<evidence type="ECO:0000313" key="2">
    <source>
        <dbReference type="EMBL" id="KAG7726722.1"/>
    </source>
</evidence>
<feature type="coiled-coil region" evidence="1">
    <location>
        <begin position="54"/>
        <end position="100"/>
    </location>
</feature>
<dbReference type="Proteomes" id="UP000738402">
    <property type="component" value="Unassembled WGS sequence"/>
</dbReference>
<keyword evidence="1" id="KW-0175">Coiled coil</keyword>
<evidence type="ECO:0000313" key="3">
    <source>
        <dbReference type="Proteomes" id="UP000738402"/>
    </source>
</evidence>
<accession>A0AAN6HZR8</accession>
<sequence>MDVRDDIEEQLRHNPQHMVFGNISDSSSLDPDLKSVFDQILSKAFEGVSAHNTVDLLLKQIEEVENSQRQLEDAVYHKVEESLTENIKGLQEELDSLLINQDNHPTDKNRTALEATLNNSRALIEQSLTNREPSYKQDANDHALVHDTLQPSSPKSLPREIINYRLPRGPRSNKSLTVRELYKVWYVGNCDEGKPSVCEILKRYPTWKSTETTYYNRLKRVANLMDEVAHDLRGGPIAARRLEAVTIIEAFMEKNKIGGVSALSDLCSNQKGAPGFETVKSRVLENFADSQ</sequence>
<dbReference type="AlphaFoldDB" id="A0AAN6HZR8"/>
<dbReference type="EMBL" id="JAHLUH010000008">
    <property type="protein sequence ID" value="KAG7726722.1"/>
    <property type="molecule type" value="Genomic_DNA"/>
</dbReference>
<evidence type="ECO:0008006" key="4">
    <source>
        <dbReference type="Google" id="ProtNLM"/>
    </source>
</evidence>
<evidence type="ECO:0000256" key="1">
    <source>
        <dbReference type="SAM" id="Coils"/>
    </source>
</evidence>
<organism evidence="2 3">
    <name type="scientific">Ogataea haglerorum</name>
    <dbReference type="NCBI Taxonomy" id="1937702"/>
    <lineage>
        <taxon>Eukaryota</taxon>
        <taxon>Fungi</taxon>
        <taxon>Dikarya</taxon>
        <taxon>Ascomycota</taxon>
        <taxon>Saccharomycotina</taxon>
        <taxon>Pichiomycetes</taxon>
        <taxon>Pichiales</taxon>
        <taxon>Pichiaceae</taxon>
        <taxon>Ogataea</taxon>
    </lineage>
</organism>
<gene>
    <name evidence="2" type="ORF">KL933_003005</name>
</gene>
<comment type="caution">
    <text evidence="2">The sequence shown here is derived from an EMBL/GenBank/DDBJ whole genome shotgun (WGS) entry which is preliminary data.</text>
</comment>
<reference evidence="2" key="1">
    <citation type="journal article" date="2021" name="G3 (Bethesda)">
        <title>Genomic diversity, chromosomal rearrangements, and interspecies hybridization in the ogataea polymorpha species complex.</title>
        <authorList>
            <person name="Hanson S.J."/>
            <person name="Cinneide E.O."/>
            <person name="Salzberg L.I."/>
            <person name="Wolfe K.H."/>
            <person name="McGowan J."/>
            <person name="Fitzpatrick D.A."/>
            <person name="Matlin K."/>
        </authorList>
    </citation>
    <scope>NUCLEOTIDE SEQUENCE</scope>
    <source>
        <strain evidence="2">83-405-1</strain>
    </source>
</reference>
<name>A0AAN6HZR8_9ASCO</name>
<proteinExistence type="predicted"/>
<protein>
    <recommendedName>
        <fullName evidence="4">Transcription activator GCR1-like domain-containing protein</fullName>
    </recommendedName>
</protein>